<dbReference type="EMBL" id="JAATJH010000001">
    <property type="protein sequence ID" value="NJC25058.1"/>
    <property type="molecule type" value="Genomic_DNA"/>
</dbReference>
<dbReference type="Proteomes" id="UP000770785">
    <property type="component" value="Unassembled WGS sequence"/>
</dbReference>
<proteinExistence type="predicted"/>
<keyword evidence="2" id="KW-1185">Reference proteome</keyword>
<gene>
    <name evidence="1" type="ORF">GGR27_000539</name>
</gene>
<evidence type="ECO:0008006" key="3">
    <source>
        <dbReference type="Google" id="ProtNLM"/>
    </source>
</evidence>
<dbReference type="RefSeq" id="WP_168035833.1">
    <property type="nucleotide sequence ID" value="NZ_JAATJH010000001.1"/>
</dbReference>
<sequence>MRATLLYFFVFWLSIGVLPAQSSELSIVDVVQLRSGEKIRGQLAAPVFGRTLIVAAWEPTEGDLKRINVEQERATDSTDLPTLALTTPPPTYTEPGRTWLHHFSFGGLFGVEAASNFGEPTSSRIVGLGANYTLVKSFGALRAGGGVDYALLNYERGEISVAVTGLIEYVINRGDARKVNYYVRLLAGPSLPVGSPGVDQEITSRDVGLVLNPSVGVEFRSGGNDHKNIFLDVGYRFLDAQFTLTTANQVVRERSVAYRRLSFRSGFRF</sequence>
<protein>
    <recommendedName>
        <fullName evidence="3">Outer membrane protein beta-barrel domain-containing protein</fullName>
    </recommendedName>
</protein>
<reference evidence="1 2" key="1">
    <citation type="submission" date="2020-03" db="EMBL/GenBank/DDBJ databases">
        <title>Genomic Encyclopedia of Type Strains, Phase IV (KMG-IV): sequencing the most valuable type-strain genomes for metagenomic binning, comparative biology and taxonomic classification.</title>
        <authorList>
            <person name="Goeker M."/>
        </authorList>
    </citation>
    <scope>NUCLEOTIDE SEQUENCE [LARGE SCALE GENOMIC DNA]</scope>
    <source>
        <strain evidence="1 2">DSM 105096</strain>
    </source>
</reference>
<comment type="caution">
    <text evidence="1">The sequence shown here is derived from an EMBL/GenBank/DDBJ whole genome shotgun (WGS) entry which is preliminary data.</text>
</comment>
<evidence type="ECO:0000313" key="1">
    <source>
        <dbReference type="EMBL" id="NJC25058.1"/>
    </source>
</evidence>
<accession>A0ABX0X769</accession>
<organism evidence="1 2">
    <name type="scientific">Neolewinella antarctica</name>
    <dbReference type="NCBI Taxonomy" id="442734"/>
    <lineage>
        <taxon>Bacteria</taxon>
        <taxon>Pseudomonadati</taxon>
        <taxon>Bacteroidota</taxon>
        <taxon>Saprospiria</taxon>
        <taxon>Saprospirales</taxon>
        <taxon>Lewinellaceae</taxon>
        <taxon>Neolewinella</taxon>
    </lineage>
</organism>
<name>A0ABX0X769_9BACT</name>
<evidence type="ECO:0000313" key="2">
    <source>
        <dbReference type="Proteomes" id="UP000770785"/>
    </source>
</evidence>